<feature type="compositionally biased region" description="Low complexity" evidence="2">
    <location>
        <begin position="568"/>
        <end position="577"/>
    </location>
</feature>
<dbReference type="Gene3D" id="3.40.50.300">
    <property type="entry name" value="P-loop containing nucleotide triphosphate hydrolases"/>
    <property type="match status" value="1"/>
</dbReference>
<dbReference type="AlphaFoldDB" id="A0AAW1UJJ0"/>
<dbReference type="EMBL" id="JARQZJ010000066">
    <property type="protein sequence ID" value="KAK9880702.1"/>
    <property type="molecule type" value="Genomic_DNA"/>
</dbReference>
<gene>
    <name evidence="4" type="ORF">WA026_013028</name>
</gene>
<dbReference type="PANTHER" id="PTHR32046:SF11">
    <property type="entry name" value="IMMUNE-ASSOCIATED NUCLEOTIDE-BINDING PROTEIN 10-LIKE"/>
    <property type="match status" value="1"/>
</dbReference>
<dbReference type="SUPFAM" id="SSF52540">
    <property type="entry name" value="P-loop containing nucleoside triphosphate hydrolases"/>
    <property type="match status" value="2"/>
</dbReference>
<dbReference type="Proteomes" id="UP001431783">
    <property type="component" value="Unassembled WGS sequence"/>
</dbReference>
<feature type="coiled-coil region" evidence="1">
    <location>
        <begin position="368"/>
        <end position="402"/>
    </location>
</feature>
<feature type="region of interest" description="Disordered" evidence="2">
    <location>
        <begin position="559"/>
        <end position="580"/>
    </location>
</feature>
<proteinExistence type="predicted"/>
<dbReference type="InterPro" id="IPR025662">
    <property type="entry name" value="Sigma_54_int_dom_ATP-bd_1"/>
</dbReference>
<accession>A0AAW1UJJ0</accession>
<dbReference type="InterPro" id="IPR058519">
    <property type="entry name" value="DUF8206"/>
</dbReference>
<comment type="caution">
    <text evidence="4">The sequence shown here is derived from an EMBL/GenBank/DDBJ whole genome shotgun (WGS) entry which is preliminary data.</text>
</comment>
<sequence>MEINSNLALILEIDSWRMFYKIIQLLCFIFYNLSSDRDGVDEPHSVPTEDNTVNILLIGETGVGKSTFINSFANYLRFDSLEDVEVERPLVLIPCKFTVTDENYEQRVVKIGADSNENEELGKSATQDPRTYTFPISNAEKFICLIDTPGKENIFCLDNEAFRYLAAIANGVQFTQRERQYFAESWEKSAEESWRMIFRIIGDDKNKPLEPHQVEHTICVNEARNVINQLKQPMADITHLIQDKLRVLQKQTKMLELDNLDIQDLRKLLVIPIIDIEVFELPQPVTVCTSSNCAKIYEVRDVKKWHYEQRCHNPCYLENIPKEMIGAPELVNCAAMDGSKKCKHCGCDYSTHMHIYYESKTVDKTIENDNVKQEINSKEELMKEKKKVIAEIKQMKLELELEHKTIIHYIAQFANSLQHNAISPYNDVYRQYIEYLIDREKSNGDFADKEHISYLVHSQKEYDEAKKIFDNALNMKIHDGTSILTPEAVKASVNELFKLKHTGAKIRALYLSQNISRNSEHIYNNGNFVSSQNTIQKRNNDKVICRYTTKFINYLRGSANESEEDNSSDNNKSNPSNQYTSYNVFNKKRKEGKKKTSNDYENRLQLMGKRASVALGALSCMQM</sequence>
<organism evidence="4 5">
    <name type="scientific">Henosepilachna vigintioctopunctata</name>
    <dbReference type="NCBI Taxonomy" id="420089"/>
    <lineage>
        <taxon>Eukaryota</taxon>
        <taxon>Metazoa</taxon>
        <taxon>Ecdysozoa</taxon>
        <taxon>Arthropoda</taxon>
        <taxon>Hexapoda</taxon>
        <taxon>Insecta</taxon>
        <taxon>Pterygota</taxon>
        <taxon>Neoptera</taxon>
        <taxon>Endopterygota</taxon>
        <taxon>Coleoptera</taxon>
        <taxon>Polyphaga</taxon>
        <taxon>Cucujiformia</taxon>
        <taxon>Coccinelloidea</taxon>
        <taxon>Coccinellidae</taxon>
        <taxon>Epilachninae</taxon>
        <taxon>Epilachnini</taxon>
        <taxon>Henosepilachna</taxon>
    </lineage>
</organism>
<keyword evidence="1" id="KW-0175">Coiled coil</keyword>
<dbReference type="Pfam" id="PF26633">
    <property type="entry name" value="DUF8206"/>
    <property type="match status" value="1"/>
</dbReference>
<protein>
    <recommendedName>
        <fullName evidence="3">DUF8206 domain-containing protein</fullName>
    </recommendedName>
</protein>
<evidence type="ECO:0000256" key="1">
    <source>
        <dbReference type="SAM" id="Coils"/>
    </source>
</evidence>
<evidence type="ECO:0000313" key="5">
    <source>
        <dbReference type="Proteomes" id="UP001431783"/>
    </source>
</evidence>
<dbReference type="PANTHER" id="PTHR32046">
    <property type="entry name" value="G DOMAIN-CONTAINING PROTEIN"/>
    <property type="match status" value="1"/>
</dbReference>
<keyword evidence="5" id="KW-1185">Reference proteome</keyword>
<feature type="domain" description="DUF8206" evidence="3">
    <location>
        <begin position="280"/>
        <end position="358"/>
    </location>
</feature>
<name>A0AAW1UJJ0_9CUCU</name>
<dbReference type="PROSITE" id="PS00675">
    <property type="entry name" value="SIGMA54_INTERACT_1"/>
    <property type="match status" value="1"/>
</dbReference>
<evidence type="ECO:0000313" key="4">
    <source>
        <dbReference type="EMBL" id="KAK9880702.1"/>
    </source>
</evidence>
<reference evidence="4 5" key="1">
    <citation type="submission" date="2023-03" db="EMBL/GenBank/DDBJ databases">
        <title>Genome insight into feeding habits of ladybird beetles.</title>
        <authorList>
            <person name="Li H.-S."/>
            <person name="Huang Y.-H."/>
            <person name="Pang H."/>
        </authorList>
    </citation>
    <scope>NUCLEOTIDE SEQUENCE [LARGE SCALE GENOMIC DNA]</scope>
    <source>
        <strain evidence="4">SYSU_2023b</strain>
        <tissue evidence="4">Whole body</tissue>
    </source>
</reference>
<evidence type="ECO:0000256" key="2">
    <source>
        <dbReference type="SAM" id="MobiDB-lite"/>
    </source>
</evidence>
<dbReference type="InterPro" id="IPR027417">
    <property type="entry name" value="P-loop_NTPase"/>
</dbReference>
<evidence type="ECO:0000259" key="3">
    <source>
        <dbReference type="Pfam" id="PF26633"/>
    </source>
</evidence>